<evidence type="ECO:0000259" key="1">
    <source>
        <dbReference type="PROSITE" id="PS50404"/>
    </source>
</evidence>
<feature type="domain" description="GST N-terminal" evidence="1">
    <location>
        <begin position="1"/>
        <end position="82"/>
    </location>
</feature>
<dbReference type="InterPro" id="IPR010987">
    <property type="entry name" value="Glutathione-S-Trfase_C-like"/>
</dbReference>
<gene>
    <name evidence="3" type="ORF">GCM10009422_01250</name>
</gene>
<dbReference type="InterPro" id="IPR040079">
    <property type="entry name" value="Glutathione_S-Trfase"/>
</dbReference>
<reference evidence="3 4" key="1">
    <citation type="journal article" date="2019" name="Int. J. Syst. Evol. Microbiol.">
        <title>The Global Catalogue of Microorganisms (GCM) 10K type strain sequencing project: providing services to taxonomists for standard genome sequencing and annotation.</title>
        <authorList>
            <consortium name="The Broad Institute Genomics Platform"/>
            <consortium name="The Broad Institute Genome Sequencing Center for Infectious Disease"/>
            <person name="Wu L."/>
            <person name="Ma J."/>
        </authorList>
    </citation>
    <scope>NUCLEOTIDE SEQUENCE [LARGE SCALE GENOMIC DNA]</scope>
    <source>
        <strain evidence="3 4">JCM 12928</strain>
    </source>
</reference>
<dbReference type="CDD" id="cd03056">
    <property type="entry name" value="GST_N_4"/>
    <property type="match status" value="1"/>
</dbReference>
<proteinExistence type="predicted"/>
<feature type="domain" description="GST C-terminal" evidence="2">
    <location>
        <begin position="84"/>
        <end position="194"/>
    </location>
</feature>
<dbReference type="PANTHER" id="PTHR44051">
    <property type="entry name" value="GLUTATHIONE S-TRANSFERASE-RELATED"/>
    <property type="match status" value="1"/>
</dbReference>
<dbReference type="SUPFAM" id="SSF52833">
    <property type="entry name" value="Thioredoxin-like"/>
    <property type="match status" value="1"/>
</dbReference>
<evidence type="ECO:0000313" key="3">
    <source>
        <dbReference type="EMBL" id="GAA0610187.1"/>
    </source>
</evidence>
<name>A0ABN1GF57_9CAUL</name>
<dbReference type="EMBL" id="BAAAGA010000001">
    <property type="protein sequence ID" value="GAA0610187.1"/>
    <property type="molecule type" value="Genomic_DNA"/>
</dbReference>
<dbReference type="PROSITE" id="PS50404">
    <property type="entry name" value="GST_NTER"/>
    <property type="match status" value="1"/>
</dbReference>
<protein>
    <submittedName>
        <fullName evidence="3">Glutathione S-transferase family protein</fullName>
    </submittedName>
</protein>
<sequence>MLTVYGDNRSGNCLKVKWLLDLMRLDYQWIETDVTSGATRSEAFLALNPAGQTPTVVLEDGRPLAQSNALLLYFGEGSRFVPAGPYDRARMMEWLFWEQYSHEPYIAVVRFQRAIAGRSADQIEPRLMERGHAALARMEQALEGRDWLVGEAPTLADLSLVAYTRVAPEGDFDLTRYPNIVAWVARTEAAFGIS</sequence>
<accession>A0ABN1GF57</accession>
<dbReference type="Proteomes" id="UP001501352">
    <property type="component" value="Unassembled WGS sequence"/>
</dbReference>
<dbReference type="Pfam" id="PF00043">
    <property type="entry name" value="GST_C"/>
    <property type="match status" value="1"/>
</dbReference>
<evidence type="ECO:0000259" key="2">
    <source>
        <dbReference type="PROSITE" id="PS50405"/>
    </source>
</evidence>
<organism evidence="3 4">
    <name type="scientific">Brevundimonas kwangchunensis</name>
    <dbReference type="NCBI Taxonomy" id="322163"/>
    <lineage>
        <taxon>Bacteria</taxon>
        <taxon>Pseudomonadati</taxon>
        <taxon>Pseudomonadota</taxon>
        <taxon>Alphaproteobacteria</taxon>
        <taxon>Caulobacterales</taxon>
        <taxon>Caulobacteraceae</taxon>
        <taxon>Brevundimonas</taxon>
    </lineage>
</organism>
<dbReference type="PROSITE" id="PS50405">
    <property type="entry name" value="GST_CTER"/>
    <property type="match status" value="1"/>
</dbReference>
<dbReference type="SFLD" id="SFLDS00019">
    <property type="entry name" value="Glutathione_Transferase_(cytos"/>
    <property type="match status" value="1"/>
</dbReference>
<keyword evidence="4" id="KW-1185">Reference proteome</keyword>
<comment type="caution">
    <text evidence="3">The sequence shown here is derived from an EMBL/GenBank/DDBJ whole genome shotgun (WGS) entry which is preliminary data.</text>
</comment>
<dbReference type="PANTHER" id="PTHR44051:SF2">
    <property type="entry name" value="HYPOTHETICAL GLUTATHIONE S-TRANSFERASE LIKE PROTEIN"/>
    <property type="match status" value="1"/>
</dbReference>
<evidence type="ECO:0000313" key="4">
    <source>
        <dbReference type="Proteomes" id="UP001501352"/>
    </source>
</evidence>
<dbReference type="InterPro" id="IPR036249">
    <property type="entry name" value="Thioredoxin-like_sf"/>
</dbReference>
<dbReference type="InterPro" id="IPR036282">
    <property type="entry name" value="Glutathione-S-Trfase_C_sf"/>
</dbReference>
<dbReference type="InterPro" id="IPR004045">
    <property type="entry name" value="Glutathione_S-Trfase_N"/>
</dbReference>
<dbReference type="SUPFAM" id="SSF47616">
    <property type="entry name" value="GST C-terminal domain-like"/>
    <property type="match status" value="1"/>
</dbReference>
<dbReference type="InterPro" id="IPR004046">
    <property type="entry name" value="GST_C"/>
</dbReference>
<dbReference type="Gene3D" id="1.20.1050.10">
    <property type="match status" value="1"/>
</dbReference>
<dbReference type="SFLD" id="SFLDG00358">
    <property type="entry name" value="Main_(cytGST)"/>
    <property type="match status" value="1"/>
</dbReference>
<dbReference type="RefSeq" id="WP_343788784.1">
    <property type="nucleotide sequence ID" value="NZ_BAAAGA010000001.1"/>
</dbReference>
<dbReference type="Pfam" id="PF13409">
    <property type="entry name" value="GST_N_2"/>
    <property type="match status" value="1"/>
</dbReference>
<dbReference type="Gene3D" id="3.40.30.10">
    <property type="entry name" value="Glutaredoxin"/>
    <property type="match status" value="1"/>
</dbReference>